<proteinExistence type="predicted"/>
<accession>A0A7V8VGL0</accession>
<dbReference type="InterPro" id="IPR036291">
    <property type="entry name" value="NAD(P)-bd_dom_sf"/>
</dbReference>
<dbReference type="SMART" id="SM00822">
    <property type="entry name" value="PKS_KR"/>
    <property type="match status" value="1"/>
</dbReference>
<dbReference type="SUPFAM" id="SSF51735">
    <property type="entry name" value="NAD(P)-binding Rossmann-fold domains"/>
    <property type="match status" value="1"/>
</dbReference>
<dbReference type="Proteomes" id="UP000542342">
    <property type="component" value="Unassembled WGS sequence"/>
</dbReference>
<gene>
    <name evidence="2" type="ORF">H0921_15360</name>
</gene>
<dbReference type="InterPro" id="IPR057326">
    <property type="entry name" value="KR_dom"/>
</dbReference>
<evidence type="ECO:0000259" key="1">
    <source>
        <dbReference type="SMART" id="SM00822"/>
    </source>
</evidence>
<keyword evidence="3" id="KW-1185">Reference proteome</keyword>
<evidence type="ECO:0000313" key="3">
    <source>
        <dbReference type="Proteomes" id="UP000542342"/>
    </source>
</evidence>
<name>A0A7V8VGL0_9BACT</name>
<dbReference type="PANTHER" id="PTHR43245:SF55">
    <property type="entry name" value="NAD(P)-BINDING DOMAIN-CONTAINING PROTEIN"/>
    <property type="match status" value="1"/>
</dbReference>
<dbReference type="Gene3D" id="3.40.50.720">
    <property type="entry name" value="NAD(P)-binding Rossmann-like Domain"/>
    <property type="match status" value="1"/>
</dbReference>
<dbReference type="InterPro" id="IPR001509">
    <property type="entry name" value="Epimerase_deHydtase"/>
</dbReference>
<protein>
    <submittedName>
        <fullName evidence="2">NAD(P)-dependent oxidoreductase</fullName>
    </submittedName>
</protein>
<organism evidence="2 3">
    <name type="scientific">Thermogemmata fonticola</name>
    <dbReference type="NCBI Taxonomy" id="2755323"/>
    <lineage>
        <taxon>Bacteria</taxon>
        <taxon>Pseudomonadati</taxon>
        <taxon>Planctomycetota</taxon>
        <taxon>Planctomycetia</taxon>
        <taxon>Gemmatales</taxon>
        <taxon>Gemmataceae</taxon>
        <taxon>Thermogemmata</taxon>
    </lineage>
</organism>
<dbReference type="Pfam" id="PF01370">
    <property type="entry name" value="Epimerase"/>
    <property type="match status" value="1"/>
</dbReference>
<dbReference type="RefSeq" id="WP_194539402.1">
    <property type="nucleotide sequence ID" value="NZ_JACEFB010000015.1"/>
</dbReference>
<feature type="domain" description="Ketoreductase" evidence="1">
    <location>
        <begin position="5"/>
        <end position="179"/>
    </location>
</feature>
<sequence length="254" mass="28097">MTLPAVVLITGASGNLGAKLAAHLAGQTRLVLIDRQPRDGVHTADLSRWGDWIKHFQGVEAVVHLAGDPVAYHDWPDLLGPNVDAMLNVYEAAALHGVRRFVFASSNHVMGGYQDGPPLPITEDLPPKPGLRYTADGAERFSGPYAAAKLFGERVGQHYAAVRGLEVIAVRLGWVWRGINRPDQLPADRGEWFRQLWLSDRDFLHLMECCLTAPLPERFLIVNGMSANSGMRWDLTVARTQLGYRPQDDVHRPA</sequence>
<comment type="caution">
    <text evidence="2">The sequence shown here is derived from an EMBL/GenBank/DDBJ whole genome shotgun (WGS) entry which is preliminary data.</text>
</comment>
<dbReference type="EMBL" id="JACEFB010000015">
    <property type="protein sequence ID" value="MBA2227537.1"/>
    <property type="molecule type" value="Genomic_DNA"/>
</dbReference>
<dbReference type="PANTHER" id="PTHR43245">
    <property type="entry name" value="BIFUNCTIONAL POLYMYXIN RESISTANCE PROTEIN ARNA"/>
    <property type="match status" value="1"/>
</dbReference>
<dbReference type="AlphaFoldDB" id="A0A7V8VGL0"/>
<dbReference type="CDD" id="cd08946">
    <property type="entry name" value="SDR_e"/>
    <property type="match status" value="1"/>
</dbReference>
<reference evidence="2 3" key="1">
    <citation type="submission" date="2020-07" db="EMBL/GenBank/DDBJ databases">
        <title>Thermogemmata thermophila gen. nov., sp. nov., a novel moderate thermophilic planctomycete from a Kamchatka hot spring.</title>
        <authorList>
            <person name="Elcheninov A.G."/>
            <person name="Podosokorskaya O.A."/>
            <person name="Kovaleva O.L."/>
            <person name="Novikov A."/>
            <person name="Bonch-Osmolovskaya E.A."/>
            <person name="Toshchakov S.V."/>
            <person name="Kublanov I.V."/>
        </authorList>
    </citation>
    <scope>NUCLEOTIDE SEQUENCE [LARGE SCALE GENOMIC DNA]</scope>
    <source>
        <strain evidence="2 3">2918</strain>
    </source>
</reference>
<dbReference type="InterPro" id="IPR050177">
    <property type="entry name" value="Lipid_A_modif_metabolic_enz"/>
</dbReference>
<evidence type="ECO:0000313" key="2">
    <source>
        <dbReference type="EMBL" id="MBA2227537.1"/>
    </source>
</evidence>